<protein>
    <submittedName>
        <fullName evidence="1">Uncharacterized protein</fullName>
    </submittedName>
</protein>
<dbReference type="PANTHER" id="PTHR46254:SF3">
    <property type="entry name" value="SECRETED PROTEIN"/>
    <property type="match status" value="1"/>
</dbReference>
<evidence type="ECO:0000313" key="2">
    <source>
        <dbReference type="Proteomes" id="UP000006718"/>
    </source>
</evidence>
<proteinExistence type="predicted"/>
<dbReference type="AlphaFoldDB" id="A0A5F8AF86"/>
<dbReference type="Ensembl" id="ENSMMUT00000085120.1">
    <property type="protein sequence ID" value="ENSMMUP00000075604.1"/>
    <property type="gene ID" value="ENSMMUG00000063101.1"/>
</dbReference>
<dbReference type="InParanoid" id="A0A5F8AF86"/>
<dbReference type="PRINTS" id="PR02045">
    <property type="entry name" value="F138DOMAIN"/>
</dbReference>
<reference evidence="2" key="1">
    <citation type="journal article" date="2007" name="Science">
        <title>Evolutionary and biomedical insights from the rhesus macaque genome.</title>
        <authorList>
            <person name="Gibbs R.A."/>
            <person name="Rogers J."/>
            <person name="Katze M.G."/>
            <person name="Bumgarner R."/>
            <person name="Weinstock G.M."/>
            <person name="Mardis E.R."/>
            <person name="Remington K.A."/>
            <person name="Strausberg R.L."/>
            <person name="Venter J.C."/>
            <person name="Wilson R.K."/>
            <person name="Batzer M.A."/>
            <person name="Bustamante C.D."/>
            <person name="Eichler E.E."/>
            <person name="Hahn M.W."/>
            <person name="Hardison R.C."/>
            <person name="Makova K.D."/>
            <person name="Miller W."/>
            <person name="Milosavljevic A."/>
            <person name="Palermo R.E."/>
            <person name="Siepel A."/>
            <person name="Sikela J.M."/>
            <person name="Attaway T."/>
            <person name="Bell S."/>
            <person name="Bernard K.E."/>
            <person name="Buhay C.J."/>
            <person name="Chandrabose M.N."/>
            <person name="Dao M."/>
            <person name="Davis C."/>
            <person name="Delehaunty K.D."/>
            <person name="Ding Y."/>
            <person name="Dinh H.H."/>
            <person name="Dugan-Rocha S."/>
            <person name="Fulton L.A."/>
            <person name="Gabisi R.A."/>
            <person name="Garner T.T."/>
            <person name="Godfrey J."/>
            <person name="Hawes A.C."/>
            <person name="Hernandez J."/>
            <person name="Hines S."/>
            <person name="Holder M."/>
            <person name="Hume J."/>
            <person name="Jhangiani S.N."/>
            <person name="Joshi V."/>
            <person name="Khan Z.M."/>
            <person name="Kirkness E.F."/>
            <person name="Cree A."/>
            <person name="Fowler R.G."/>
            <person name="Lee S."/>
            <person name="Lewis L.R."/>
            <person name="Li Z."/>
            <person name="Liu Y.-S."/>
            <person name="Moore S.M."/>
            <person name="Muzny D."/>
            <person name="Nazareth L.V."/>
            <person name="Ngo D.N."/>
            <person name="Okwuonu G.O."/>
            <person name="Pai G."/>
            <person name="Parker D."/>
            <person name="Paul H.A."/>
            <person name="Pfannkoch C."/>
            <person name="Pohl C.S."/>
            <person name="Rogers Y.-H.C."/>
            <person name="Ruiz S.J."/>
            <person name="Sabo A."/>
            <person name="Santibanez J."/>
            <person name="Schneider B.W."/>
            <person name="Smith S.M."/>
            <person name="Sodergren E."/>
            <person name="Svatek A.F."/>
            <person name="Utterback T.R."/>
            <person name="Vattathil S."/>
            <person name="Warren W."/>
            <person name="White C.S."/>
            <person name="Chinwalla A.T."/>
            <person name="Feng Y."/>
            <person name="Halpern A.L."/>
            <person name="Hillier L.W."/>
            <person name="Huang X."/>
            <person name="Minx P."/>
            <person name="Nelson J.O."/>
            <person name="Pepin K.H."/>
            <person name="Qin X."/>
            <person name="Sutton G.G."/>
            <person name="Venter E."/>
            <person name="Walenz B.P."/>
            <person name="Wallis J.W."/>
            <person name="Worley K.C."/>
            <person name="Yang S.-P."/>
            <person name="Jones S.M."/>
            <person name="Marra M.A."/>
            <person name="Rocchi M."/>
            <person name="Schein J.E."/>
            <person name="Baertsch R."/>
            <person name="Clarke L."/>
            <person name="Csuros M."/>
            <person name="Glasscock J."/>
            <person name="Harris R.A."/>
            <person name="Havlak P."/>
            <person name="Jackson A.R."/>
            <person name="Jiang H."/>
            <person name="Liu Y."/>
            <person name="Messina D.N."/>
            <person name="Shen Y."/>
            <person name="Song H.X.-Z."/>
            <person name="Wylie T."/>
            <person name="Zhang L."/>
            <person name="Birney E."/>
            <person name="Han K."/>
            <person name="Konkel M.K."/>
            <person name="Lee J."/>
            <person name="Smit A.F.A."/>
            <person name="Ullmer B."/>
            <person name="Wang H."/>
            <person name="Xing J."/>
            <person name="Burhans R."/>
            <person name="Cheng Z."/>
            <person name="Karro J.E."/>
            <person name="Ma J."/>
            <person name="Raney B."/>
            <person name="She X."/>
            <person name="Cox M.J."/>
            <person name="Demuth J.P."/>
            <person name="Dumas L.J."/>
            <person name="Han S.-G."/>
            <person name="Hopkins J."/>
            <person name="Karimpour-Fard A."/>
            <person name="Kim Y.H."/>
            <person name="Pollack J.R."/>
            <person name="Vinar T."/>
            <person name="Addo-Quaye C."/>
            <person name="Degenhardt J."/>
            <person name="Denby A."/>
            <person name="Hubisz M.J."/>
            <person name="Indap A."/>
            <person name="Kosiol C."/>
            <person name="Lahn B.T."/>
            <person name="Lawson H.A."/>
            <person name="Marklein A."/>
            <person name="Nielsen R."/>
            <person name="Vallender E.J."/>
            <person name="Clark A.G."/>
            <person name="Ferguson B."/>
            <person name="Hernandez R.D."/>
            <person name="Hirani K."/>
            <person name="Kehrer-Sawatzki H."/>
            <person name="Kolb J."/>
            <person name="Patil S."/>
            <person name="Pu L.-L."/>
            <person name="Ren Y."/>
            <person name="Smith D.G."/>
            <person name="Wheeler D.A."/>
            <person name="Schenck I."/>
            <person name="Ball E.V."/>
            <person name="Chen R."/>
            <person name="Cooper D.N."/>
            <person name="Giardine B."/>
            <person name="Hsu F."/>
            <person name="Kent W.J."/>
            <person name="Lesk A."/>
            <person name="Nelson D.L."/>
            <person name="O'brien W.E."/>
            <person name="Pruefer K."/>
            <person name="Stenson P.D."/>
            <person name="Wallace J.C."/>
            <person name="Ke H."/>
            <person name="Liu X.-M."/>
            <person name="Wang P."/>
            <person name="Xiang A.P."/>
            <person name="Yang F."/>
            <person name="Barber G.P."/>
            <person name="Haussler D."/>
            <person name="Karolchik D."/>
            <person name="Kern A.D."/>
            <person name="Kuhn R.M."/>
            <person name="Smith K.E."/>
            <person name="Zwieg A.S."/>
        </authorList>
    </citation>
    <scope>NUCLEOTIDE SEQUENCE [LARGE SCALE GENOMIC DNA]</scope>
    <source>
        <strain evidence="2">17573</strain>
    </source>
</reference>
<organism evidence="1 2">
    <name type="scientific">Macaca mulatta</name>
    <name type="common">Rhesus macaque</name>
    <dbReference type="NCBI Taxonomy" id="9544"/>
    <lineage>
        <taxon>Eukaryota</taxon>
        <taxon>Metazoa</taxon>
        <taxon>Chordata</taxon>
        <taxon>Craniata</taxon>
        <taxon>Vertebrata</taxon>
        <taxon>Euteleostomi</taxon>
        <taxon>Mammalia</taxon>
        <taxon>Eutheria</taxon>
        <taxon>Euarchontoglires</taxon>
        <taxon>Primates</taxon>
        <taxon>Haplorrhini</taxon>
        <taxon>Catarrhini</taxon>
        <taxon>Cercopithecidae</taxon>
        <taxon>Cercopithecinae</taxon>
        <taxon>Macaca</taxon>
    </lineage>
</organism>
<reference evidence="1" key="2">
    <citation type="submission" date="2019-01" db="EMBL/GenBank/DDBJ databases">
        <authorList>
            <person name="Graves T."/>
            <person name="Eichler E.E."/>
            <person name="Wilson R.K."/>
        </authorList>
    </citation>
    <scope>NUCLEOTIDE SEQUENCE [LARGE SCALE GENOMIC DNA]</scope>
    <source>
        <strain evidence="1">17573</strain>
    </source>
</reference>
<dbReference type="Proteomes" id="UP000006718">
    <property type="component" value="Chromosome 12"/>
</dbReference>
<sequence length="129" mass="13553">MESCSIAQAGAQWRDFGSLQHPPPGFKCFSCLSHPSRWDYRHVPPHPANFCILVAIGFRHVGQVGLELLTSGDPPALASQISGITGVSHHAWPVSDSLGLERGPIIFTSNKWQDAAAAAAAGGGPGTTL</sequence>
<accession>A0A5F8AF86</accession>
<evidence type="ECO:0000313" key="1">
    <source>
        <dbReference type="Ensembl" id="ENSMMUP00000075604.1"/>
    </source>
</evidence>
<reference evidence="1" key="4">
    <citation type="submission" date="2025-09" db="UniProtKB">
        <authorList>
            <consortium name="Ensembl"/>
        </authorList>
    </citation>
    <scope>IDENTIFICATION</scope>
    <source>
        <strain evidence="1">17573</strain>
    </source>
</reference>
<dbReference type="Bgee" id="ENSMMUG00000063101">
    <property type="expression patterns" value="Expressed in ileum"/>
</dbReference>
<dbReference type="VEuPathDB" id="HostDB:ENSMMUG00000063101"/>
<dbReference type="PANTHER" id="PTHR46254">
    <property type="entry name" value="PROTEIN GVQW1-RELATED"/>
    <property type="match status" value="1"/>
</dbReference>
<keyword evidence="2" id="KW-1185">Reference proteome</keyword>
<name>A0A5F8AF86_MACMU</name>
<dbReference type="GeneTree" id="ENSGT00940000161627"/>
<reference evidence="1" key="3">
    <citation type="submission" date="2025-08" db="UniProtKB">
        <authorList>
            <consortium name="Ensembl"/>
        </authorList>
    </citation>
    <scope>IDENTIFICATION</scope>
    <source>
        <strain evidence="1">17573</strain>
    </source>
</reference>